<dbReference type="PANTHER" id="PTHR43261">
    <property type="entry name" value="TRANSLATION ELONGATION FACTOR G-RELATED"/>
    <property type="match status" value="1"/>
</dbReference>
<dbReference type="SUPFAM" id="SSF54980">
    <property type="entry name" value="EF-G C-terminal domain-like"/>
    <property type="match status" value="2"/>
</dbReference>
<keyword evidence="2" id="KW-0648">Protein biosynthesis</keyword>
<dbReference type="GO" id="GO:0003746">
    <property type="term" value="F:translation elongation factor activity"/>
    <property type="evidence" value="ECO:0007669"/>
    <property type="project" value="UniProtKB-KW"/>
</dbReference>
<dbReference type="InterPro" id="IPR027417">
    <property type="entry name" value="P-loop_NTPase"/>
</dbReference>
<dbReference type="Gene3D" id="3.30.70.870">
    <property type="entry name" value="Elongation Factor G (Translational Gtpase), domain 3"/>
    <property type="match status" value="1"/>
</dbReference>
<gene>
    <name evidence="5" type="ORF">C4B63_282g13</name>
    <name evidence="6" type="ORF">C4B63_6g395</name>
</gene>
<dbReference type="Proteomes" id="UP000246121">
    <property type="component" value="Unassembled WGS sequence"/>
</dbReference>
<dbReference type="VEuPathDB" id="TriTrypDB:TcCLB.508601.130"/>
<dbReference type="VEuPathDB" id="TriTrypDB:TcCL_NonESM04026"/>
<dbReference type="VEuPathDB" id="TriTrypDB:TCDM_06383"/>
<keyword evidence="3" id="KW-0342">GTP-binding</keyword>
<keyword evidence="6" id="KW-0251">Elongation factor</keyword>
<dbReference type="CDD" id="cd01886">
    <property type="entry name" value="EF-G"/>
    <property type="match status" value="1"/>
</dbReference>
<dbReference type="VEuPathDB" id="TriTrypDB:BCY84_15849"/>
<dbReference type="InterPro" id="IPR035647">
    <property type="entry name" value="EFG_III/V"/>
</dbReference>
<dbReference type="NCBIfam" id="TIGR00231">
    <property type="entry name" value="small_GTP"/>
    <property type="match status" value="1"/>
</dbReference>
<dbReference type="SUPFAM" id="SSF50447">
    <property type="entry name" value="Translation proteins"/>
    <property type="match status" value="1"/>
</dbReference>
<evidence type="ECO:0000313" key="5">
    <source>
        <dbReference type="EMBL" id="PWU83811.1"/>
    </source>
</evidence>
<dbReference type="PANTHER" id="PTHR43261:SF1">
    <property type="entry name" value="RIBOSOME-RELEASING FACTOR 2, MITOCHONDRIAL"/>
    <property type="match status" value="1"/>
</dbReference>
<dbReference type="SUPFAM" id="SSF52540">
    <property type="entry name" value="P-loop containing nucleoside triphosphate hydrolases"/>
    <property type="match status" value="1"/>
</dbReference>
<organism evidence="6 7">
    <name type="scientific">Trypanosoma cruzi</name>
    <dbReference type="NCBI Taxonomy" id="5693"/>
    <lineage>
        <taxon>Eukaryota</taxon>
        <taxon>Discoba</taxon>
        <taxon>Euglenozoa</taxon>
        <taxon>Kinetoplastea</taxon>
        <taxon>Metakinetoplastina</taxon>
        <taxon>Trypanosomatida</taxon>
        <taxon>Trypanosomatidae</taxon>
        <taxon>Trypanosoma</taxon>
        <taxon>Schizotrypanum</taxon>
    </lineage>
</organism>
<evidence type="ECO:0000259" key="4">
    <source>
        <dbReference type="PROSITE" id="PS51722"/>
    </source>
</evidence>
<dbReference type="EMBL" id="PRFA01000282">
    <property type="protein sequence ID" value="PWU83811.1"/>
    <property type="molecule type" value="Genomic_DNA"/>
</dbReference>
<dbReference type="VEuPathDB" id="TriTrypDB:TcBrA4_0078230"/>
<evidence type="ECO:0000256" key="3">
    <source>
        <dbReference type="ARBA" id="ARBA00023134"/>
    </source>
</evidence>
<dbReference type="VEuPathDB" id="TriTrypDB:TCSYLVIO_002658"/>
<dbReference type="EMBL" id="PRFA01000006">
    <property type="protein sequence ID" value="PWV00724.1"/>
    <property type="molecule type" value="Genomic_DNA"/>
</dbReference>
<dbReference type="VEuPathDB" id="TriTrypDB:C4B63_282g13"/>
<comment type="caution">
    <text evidence="6">The sequence shown here is derived from an EMBL/GenBank/DDBJ whole genome shotgun (WGS) entry which is preliminary data.</text>
</comment>
<protein>
    <submittedName>
        <fullName evidence="6">Putative Elongation factor G 2, mitochondrial</fullName>
    </submittedName>
</protein>
<dbReference type="InterPro" id="IPR000640">
    <property type="entry name" value="EFG_V-like"/>
</dbReference>
<dbReference type="VEuPathDB" id="TriTrypDB:C4B63_6g395"/>
<dbReference type="VEuPathDB" id="TriTrypDB:TcG_01788"/>
<reference evidence="6 7" key="1">
    <citation type="journal article" date="2018" name="Microb. Genom.">
        <title>Expanding an expanded genome: long-read sequencing of Trypanosoma cruzi.</title>
        <authorList>
            <person name="Berna L."/>
            <person name="Rodriguez M."/>
            <person name="Chiribao M.L."/>
            <person name="Parodi-Talice A."/>
            <person name="Pita S."/>
            <person name="Rijo G."/>
            <person name="Alvarez-Valin F."/>
            <person name="Robello C."/>
        </authorList>
    </citation>
    <scope>NUCLEOTIDE SEQUENCE [LARGE SCALE GENOMIC DNA]</scope>
    <source>
        <strain evidence="6 7">Dm28c</strain>
    </source>
</reference>
<dbReference type="PROSITE" id="PS51722">
    <property type="entry name" value="G_TR_2"/>
    <property type="match status" value="1"/>
</dbReference>
<name>A0A2V2W269_TRYCR</name>
<proteinExistence type="predicted"/>
<dbReference type="GO" id="GO:0032790">
    <property type="term" value="P:ribosome disassembly"/>
    <property type="evidence" value="ECO:0007669"/>
    <property type="project" value="TreeGrafter"/>
</dbReference>
<dbReference type="CDD" id="cd01514">
    <property type="entry name" value="Elongation_Factor_C"/>
    <property type="match status" value="1"/>
</dbReference>
<evidence type="ECO:0000313" key="7">
    <source>
        <dbReference type="Proteomes" id="UP000246121"/>
    </source>
</evidence>
<dbReference type="InterPro" id="IPR041095">
    <property type="entry name" value="EFG_II"/>
</dbReference>
<dbReference type="VEuPathDB" id="TriTrypDB:TcCLB.509199.10"/>
<dbReference type="VEuPathDB" id="TriTrypDB:C3747_10g95"/>
<dbReference type="InterPro" id="IPR005225">
    <property type="entry name" value="Small_GTP-bd"/>
</dbReference>
<dbReference type="SMART" id="SM00838">
    <property type="entry name" value="EFG_C"/>
    <property type="match status" value="1"/>
</dbReference>
<dbReference type="Gene3D" id="3.40.50.300">
    <property type="entry name" value="P-loop containing nucleotide triphosphate hydrolases"/>
    <property type="match status" value="1"/>
</dbReference>
<dbReference type="Gene3D" id="3.30.70.240">
    <property type="match status" value="1"/>
</dbReference>
<dbReference type="Pfam" id="PF14492">
    <property type="entry name" value="EFG_III"/>
    <property type="match status" value="1"/>
</dbReference>
<dbReference type="GO" id="GO:0003924">
    <property type="term" value="F:GTPase activity"/>
    <property type="evidence" value="ECO:0007669"/>
    <property type="project" value="InterPro"/>
</dbReference>
<dbReference type="GO" id="GO:0032543">
    <property type="term" value="P:mitochondrial translation"/>
    <property type="evidence" value="ECO:0007669"/>
    <property type="project" value="TreeGrafter"/>
</dbReference>
<evidence type="ECO:0000256" key="2">
    <source>
        <dbReference type="ARBA" id="ARBA00022917"/>
    </source>
</evidence>
<dbReference type="PRINTS" id="PR00315">
    <property type="entry name" value="ELONGATNFCT"/>
</dbReference>
<dbReference type="Gene3D" id="2.40.30.10">
    <property type="entry name" value="Translation factors"/>
    <property type="match status" value="1"/>
</dbReference>
<dbReference type="GO" id="GO:0005525">
    <property type="term" value="F:GTP binding"/>
    <property type="evidence" value="ECO:0007669"/>
    <property type="project" value="UniProtKB-KW"/>
</dbReference>
<dbReference type="AlphaFoldDB" id="A0A2V2W269"/>
<dbReference type="InterPro" id="IPR000795">
    <property type="entry name" value="T_Tr_GTP-bd_dom"/>
</dbReference>
<dbReference type="GO" id="GO:0005739">
    <property type="term" value="C:mitochondrion"/>
    <property type="evidence" value="ECO:0007669"/>
    <property type="project" value="TreeGrafter"/>
</dbReference>
<dbReference type="VEuPathDB" id="TriTrypDB:TcYC6_0012480"/>
<dbReference type="FunFam" id="3.40.50.300:FF:002716">
    <property type="entry name" value="Elongation factor G2-like protein"/>
    <property type="match status" value="1"/>
</dbReference>
<keyword evidence="1" id="KW-0547">Nucleotide-binding</keyword>
<evidence type="ECO:0000313" key="6">
    <source>
        <dbReference type="EMBL" id="PWV00724.1"/>
    </source>
</evidence>
<feature type="domain" description="Tr-type G" evidence="4">
    <location>
        <begin position="56"/>
        <end position="353"/>
    </location>
</feature>
<dbReference type="InterPro" id="IPR009000">
    <property type="entry name" value="Transl_B-barrel_sf"/>
</dbReference>
<accession>A0A2V2W269</accession>
<dbReference type="VEuPathDB" id="TriTrypDB:Tc_MARK_1394"/>
<sequence>MLRQHVGCHWRQVAPFWHCNSALRVRRITQCVSLKNARAVTMPSGSKADALESSIARMRNIGVVAHIDAGKTTTTERMLFYAGALKRIGDVDSGTTTTDFMKEEMERGITIQSAAVSFSWRNHSIHLIDTPGHVDFIVEVERAMRVVDGVVALFDASAGVQAQSYTVLRQSRKFGIPVIGFLNKMDKYNANFKKSVESIRDKLEVEPLLLQIPLQSEDGAFEGVIDIVEMTACRFGGTHGLDVEVKDLRLLDSEPVHIVQAALIARHELISTLTKLDDPLSDAVIALLDQTDGDEKRAEDLIPSDLLRAAIRRQTLRQGVPRPAVPLLCGASRRDQGVQPLLDAITYYLPSPRDRPLTGYARDGKIVPLPPATSAPSVPVVALAFKVTHATSPKGRRQPLVFFRVYSGKITPNMTLVNNNCNRHENLEKLYVIHANRQLEVPHLVAGEIGAAFMQSTKTGATLFRAPQQVHLDADHTKNEIFTLEGIQPPPPVISFSVEAATKQQIPLLEAALQELSFEDPSLCVHKNDFGQMVLSGMGELHLEIVISRLEHDYKLKCRLLRAIVEYREVVLEAVELLHGIGMYNELPYVECSLRLQPLLEEDGFCDPGQCCSFVLDETLTEKYLAGAAGSRNDRRRRMEDHHRNVKEELRIITDVFSRAVTDCSHMGPLAGLPLHGVRVALLEFKKLGGTQLSEGPLQQAARSLVLELFRSVSKANLATMEPMMEVEVHLSEAAYIGGVVSSLSERKAIAVDIQDDGRSVKAIVPMRNIVRYTMELRKAVKGHASLYARLHHYRVIEEKAVLSRIMKNLGIYEGH</sequence>
<evidence type="ECO:0000256" key="1">
    <source>
        <dbReference type="ARBA" id="ARBA00022741"/>
    </source>
</evidence>
<dbReference type="Pfam" id="PF00009">
    <property type="entry name" value="GTP_EFTU"/>
    <property type="match status" value="1"/>
</dbReference>
<dbReference type="Pfam" id="PF00679">
    <property type="entry name" value="EFG_C"/>
    <property type="match status" value="1"/>
</dbReference>
<dbReference type="VEuPathDB" id="TriTrypDB:ECC02_009139"/>